<name>A0A502KW52_9GAMM</name>
<accession>A0A502KW52</accession>
<protein>
    <recommendedName>
        <fullName evidence="4">Tetratricopeptide repeat protein</fullName>
    </recommendedName>
</protein>
<reference evidence="2 3" key="1">
    <citation type="submission" date="2019-01" db="EMBL/GenBank/DDBJ databases">
        <title>Litorilituus lipolytica sp. nov., isolated from intertidal sand of the Yellow Sea in China.</title>
        <authorList>
            <person name="Liu A."/>
        </authorList>
    </citation>
    <scope>NUCLEOTIDE SEQUENCE [LARGE SCALE GENOMIC DNA]</scope>
    <source>
        <strain evidence="2 3">RZ04</strain>
    </source>
</reference>
<sequence length="243" mass="27675">MVNSMHFIQIKKLTNYIHHHKSWIITAIVSSLVCFALLKPQAFMDLWLTKDQQGQLLFHQGKYNQASKTFVDNRWQAYSAYGAQEYKTSATLYGQFTEKEDLLAQANALAHGREYIKARDLYQSIIQTFPNYTAAQKNIAIVQDIIDEINLLSANQQAEQGESSKDLGDEPQTADGAERQDGPPQELEQLTAEQLLLDDNLNEMWLRQVQKNPARFLSHKFYLQLSSTKKATISDADESTAND</sequence>
<proteinExistence type="predicted"/>
<evidence type="ECO:0000256" key="1">
    <source>
        <dbReference type="SAM" id="MobiDB-lite"/>
    </source>
</evidence>
<dbReference type="EMBL" id="SAWY01000018">
    <property type="protein sequence ID" value="TPH15908.1"/>
    <property type="molecule type" value="Genomic_DNA"/>
</dbReference>
<feature type="region of interest" description="Disordered" evidence="1">
    <location>
        <begin position="156"/>
        <end position="185"/>
    </location>
</feature>
<organism evidence="2 3">
    <name type="scientific">Litorilituus lipolyticus</name>
    <dbReference type="NCBI Taxonomy" id="2491017"/>
    <lineage>
        <taxon>Bacteria</taxon>
        <taxon>Pseudomonadati</taxon>
        <taxon>Pseudomonadota</taxon>
        <taxon>Gammaproteobacteria</taxon>
        <taxon>Alteromonadales</taxon>
        <taxon>Colwelliaceae</taxon>
        <taxon>Litorilituus</taxon>
    </lineage>
</organism>
<evidence type="ECO:0000313" key="2">
    <source>
        <dbReference type="EMBL" id="TPH15908.1"/>
    </source>
</evidence>
<comment type="caution">
    <text evidence="2">The sequence shown here is derived from an EMBL/GenBank/DDBJ whole genome shotgun (WGS) entry which is preliminary data.</text>
</comment>
<gene>
    <name evidence="2" type="ORF">EPA86_08035</name>
</gene>
<keyword evidence="3" id="KW-1185">Reference proteome</keyword>
<evidence type="ECO:0000313" key="3">
    <source>
        <dbReference type="Proteomes" id="UP000315303"/>
    </source>
</evidence>
<dbReference type="AlphaFoldDB" id="A0A502KW52"/>
<dbReference type="Proteomes" id="UP000315303">
    <property type="component" value="Unassembled WGS sequence"/>
</dbReference>
<evidence type="ECO:0008006" key="4">
    <source>
        <dbReference type="Google" id="ProtNLM"/>
    </source>
</evidence>